<protein>
    <submittedName>
        <fullName evidence="7">LysE family translocator</fullName>
    </submittedName>
</protein>
<dbReference type="Pfam" id="PF01810">
    <property type="entry name" value="LysE"/>
    <property type="match status" value="1"/>
</dbReference>
<feature type="transmembrane region" description="Helical" evidence="6">
    <location>
        <begin position="187"/>
        <end position="205"/>
    </location>
</feature>
<evidence type="ECO:0000256" key="5">
    <source>
        <dbReference type="ARBA" id="ARBA00023136"/>
    </source>
</evidence>
<dbReference type="PANTHER" id="PTHR30086:SF20">
    <property type="entry name" value="ARGININE EXPORTER PROTEIN ARGO-RELATED"/>
    <property type="match status" value="1"/>
</dbReference>
<feature type="transmembrane region" description="Helical" evidence="6">
    <location>
        <begin position="74"/>
        <end position="91"/>
    </location>
</feature>
<comment type="caution">
    <text evidence="7">The sequence shown here is derived from an EMBL/GenBank/DDBJ whole genome shotgun (WGS) entry which is preliminary data.</text>
</comment>
<organism evidence="7 8">
    <name type="scientific">Lacibacterium aquatile</name>
    <dbReference type="NCBI Taxonomy" id="1168082"/>
    <lineage>
        <taxon>Bacteria</taxon>
        <taxon>Pseudomonadati</taxon>
        <taxon>Pseudomonadota</taxon>
        <taxon>Alphaproteobacteria</taxon>
        <taxon>Rhodospirillales</taxon>
        <taxon>Rhodospirillaceae</taxon>
    </lineage>
</organism>
<reference evidence="8" key="1">
    <citation type="journal article" date="2019" name="Int. J. Syst. Evol. Microbiol.">
        <title>The Global Catalogue of Microorganisms (GCM) 10K type strain sequencing project: providing services to taxonomists for standard genome sequencing and annotation.</title>
        <authorList>
            <consortium name="The Broad Institute Genomics Platform"/>
            <consortium name="The Broad Institute Genome Sequencing Center for Infectious Disease"/>
            <person name="Wu L."/>
            <person name="Ma J."/>
        </authorList>
    </citation>
    <scope>NUCLEOTIDE SEQUENCE [LARGE SCALE GENOMIC DNA]</scope>
    <source>
        <strain evidence="8">CGMCC 1.19062</strain>
    </source>
</reference>
<evidence type="ECO:0000313" key="7">
    <source>
        <dbReference type="EMBL" id="MFD2262972.1"/>
    </source>
</evidence>
<name>A0ABW5DPB8_9PROT</name>
<keyword evidence="8" id="KW-1185">Reference proteome</keyword>
<evidence type="ECO:0000256" key="3">
    <source>
        <dbReference type="ARBA" id="ARBA00022692"/>
    </source>
</evidence>
<dbReference type="InterPro" id="IPR001123">
    <property type="entry name" value="LeuE-type"/>
</dbReference>
<evidence type="ECO:0000256" key="2">
    <source>
        <dbReference type="ARBA" id="ARBA00022475"/>
    </source>
</evidence>
<keyword evidence="3 6" id="KW-0812">Transmembrane</keyword>
<feature type="transmembrane region" description="Helical" evidence="6">
    <location>
        <begin position="111"/>
        <end position="133"/>
    </location>
</feature>
<dbReference type="Proteomes" id="UP001597295">
    <property type="component" value="Unassembled WGS sequence"/>
</dbReference>
<evidence type="ECO:0000256" key="4">
    <source>
        <dbReference type="ARBA" id="ARBA00022989"/>
    </source>
</evidence>
<accession>A0ABW5DPB8</accession>
<dbReference type="PANTHER" id="PTHR30086">
    <property type="entry name" value="ARGININE EXPORTER PROTEIN ARGO"/>
    <property type="match status" value="1"/>
</dbReference>
<keyword evidence="2" id="KW-1003">Cell membrane</keyword>
<keyword evidence="5 6" id="KW-0472">Membrane</keyword>
<comment type="subcellular location">
    <subcellularLocation>
        <location evidence="1">Cell membrane</location>
        <topology evidence="1">Multi-pass membrane protein</topology>
    </subcellularLocation>
</comment>
<evidence type="ECO:0000256" key="6">
    <source>
        <dbReference type="SAM" id="Phobius"/>
    </source>
</evidence>
<keyword evidence="4 6" id="KW-1133">Transmembrane helix</keyword>
<evidence type="ECO:0000313" key="8">
    <source>
        <dbReference type="Proteomes" id="UP001597295"/>
    </source>
</evidence>
<dbReference type="EMBL" id="JBHUIP010000007">
    <property type="protein sequence ID" value="MFD2262972.1"/>
    <property type="molecule type" value="Genomic_DNA"/>
</dbReference>
<gene>
    <name evidence="7" type="ORF">ACFSM5_08745</name>
</gene>
<dbReference type="PIRSF" id="PIRSF006324">
    <property type="entry name" value="LeuE"/>
    <property type="match status" value="1"/>
</dbReference>
<sequence>MDLMTLALFVPAAFLLAITPGPDMLYVMTRSIAQGRSAGLVSVLGFAAGCYIHGLAAALGLSSLFAAAPLAYDILRLAGAVYLLWLAWSAIRSPSVFAGAEGTLPRAALFVVFRQAFIGNLLNPKVILFFVALFPQFVDPSKGSIILQALLLVTTLNIVGGIVNGGIAMAAGRFGRWMAARPGWQKVQRWLMATVFAGIAVRIALSGRD</sequence>
<proteinExistence type="predicted"/>
<evidence type="ECO:0000256" key="1">
    <source>
        <dbReference type="ARBA" id="ARBA00004651"/>
    </source>
</evidence>
<dbReference type="RefSeq" id="WP_379875940.1">
    <property type="nucleotide sequence ID" value="NZ_JBHUIP010000007.1"/>
</dbReference>
<feature type="transmembrane region" description="Helical" evidence="6">
    <location>
        <begin position="45"/>
        <end position="67"/>
    </location>
</feature>
<feature type="transmembrane region" description="Helical" evidence="6">
    <location>
        <begin position="145"/>
        <end position="167"/>
    </location>
</feature>